<feature type="domain" description="Response regulatory" evidence="7">
    <location>
        <begin position="2"/>
        <end position="118"/>
    </location>
</feature>
<dbReference type="Pfam" id="PF00196">
    <property type="entry name" value="GerE"/>
    <property type="match status" value="1"/>
</dbReference>
<dbReference type="PRINTS" id="PR00038">
    <property type="entry name" value="HTHLUXR"/>
</dbReference>
<dbReference type="InterPro" id="IPR011006">
    <property type="entry name" value="CheY-like_superfamily"/>
</dbReference>
<dbReference type="PANTHER" id="PTHR45566">
    <property type="entry name" value="HTH-TYPE TRANSCRIPTIONAL REGULATOR YHJB-RELATED"/>
    <property type="match status" value="1"/>
</dbReference>
<dbReference type="InterPro" id="IPR000792">
    <property type="entry name" value="Tscrpt_reg_LuxR_C"/>
</dbReference>
<reference evidence="8 9" key="1">
    <citation type="submission" date="2023-06" db="EMBL/GenBank/DDBJ databases">
        <title>Sporosarcina sp. nov., isolated from Korean tranditional fermented seafood 'Jeotgal'.</title>
        <authorList>
            <person name="Yang A.I."/>
            <person name="Shin N.-R."/>
        </authorList>
    </citation>
    <scope>NUCLEOTIDE SEQUENCE [LARGE SCALE GENOMIC DNA]</scope>
    <source>
        <strain evidence="8 9">T2O-4</strain>
    </source>
</reference>
<dbReference type="PROSITE" id="PS50043">
    <property type="entry name" value="HTH_LUXR_2"/>
    <property type="match status" value="1"/>
</dbReference>
<dbReference type="InterPro" id="IPR001789">
    <property type="entry name" value="Sig_transdc_resp-reg_receiver"/>
</dbReference>
<dbReference type="Proteomes" id="UP001303902">
    <property type="component" value="Chromosome"/>
</dbReference>
<organism evidence="8 9">
    <name type="scientific">Sporosarcina oncorhynchi</name>
    <dbReference type="NCBI Taxonomy" id="3056444"/>
    <lineage>
        <taxon>Bacteria</taxon>
        <taxon>Bacillati</taxon>
        <taxon>Bacillota</taxon>
        <taxon>Bacilli</taxon>
        <taxon>Bacillales</taxon>
        <taxon>Caryophanaceae</taxon>
        <taxon>Sporosarcina</taxon>
    </lineage>
</organism>
<dbReference type="SMART" id="SM00421">
    <property type="entry name" value="HTH_LUXR"/>
    <property type="match status" value="1"/>
</dbReference>
<dbReference type="RefSeq" id="WP_317968776.1">
    <property type="nucleotide sequence ID" value="NZ_CP129118.1"/>
</dbReference>
<protein>
    <submittedName>
        <fullName evidence="8">Response regulator transcription factor</fullName>
    </submittedName>
</protein>
<dbReference type="SUPFAM" id="SSF46894">
    <property type="entry name" value="C-terminal effector domain of the bipartite response regulators"/>
    <property type="match status" value="1"/>
</dbReference>
<dbReference type="SUPFAM" id="SSF52172">
    <property type="entry name" value="CheY-like"/>
    <property type="match status" value="1"/>
</dbReference>
<name>A0ABZ0L7D5_9BACL</name>
<proteinExistence type="predicted"/>
<feature type="modified residue" description="4-aspartylphosphate" evidence="5">
    <location>
        <position position="53"/>
    </location>
</feature>
<dbReference type="EMBL" id="CP129118">
    <property type="protein sequence ID" value="WOV88079.1"/>
    <property type="molecule type" value="Genomic_DNA"/>
</dbReference>
<dbReference type="InterPro" id="IPR016032">
    <property type="entry name" value="Sig_transdc_resp-reg_C-effctor"/>
</dbReference>
<evidence type="ECO:0000313" key="9">
    <source>
        <dbReference type="Proteomes" id="UP001303902"/>
    </source>
</evidence>
<keyword evidence="9" id="KW-1185">Reference proteome</keyword>
<evidence type="ECO:0000313" key="8">
    <source>
        <dbReference type="EMBL" id="WOV88079.1"/>
    </source>
</evidence>
<dbReference type="PANTHER" id="PTHR45566:SF2">
    <property type="entry name" value="NARL SUBFAMILY"/>
    <property type="match status" value="1"/>
</dbReference>
<gene>
    <name evidence="8" type="ORF">QWT69_02850</name>
</gene>
<evidence type="ECO:0000259" key="6">
    <source>
        <dbReference type="PROSITE" id="PS50043"/>
    </source>
</evidence>
<evidence type="ECO:0000256" key="5">
    <source>
        <dbReference type="PROSITE-ProRule" id="PRU00169"/>
    </source>
</evidence>
<feature type="domain" description="HTH luxR-type" evidence="6">
    <location>
        <begin position="141"/>
        <end position="206"/>
    </location>
</feature>
<dbReference type="SMART" id="SM00448">
    <property type="entry name" value="REC"/>
    <property type="match status" value="1"/>
</dbReference>
<keyword evidence="4" id="KW-0804">Transcription</keyword>
<evidence type="ECO:0000259" key="7">
    <source>
        <dbReference type="PROSITE" id="PS50110"/>
    </source>
</evidence>
<dbReference type="PROSITE" id="PS50110">
    <property type="entry name" value="RESPONSE_REGULATORY"/>
    <property type="match status" value="1"/>
</dbReference>
<dbReference type="Gene3D" id="3.40.50.2300">
    <property type="match status" value="1"/>
</dbReference>
<dbReference type="CDD" id="cd06170">
    <property type="entry name" value="LuxR_C_like"/>
    <property type="match status" value="1"/>
</dbReference>
<evidence type="ECO:0000256" key="3">
    <source>
        <dbReference type="ARBA" id="ARBA00023125"/>
    </source>
</evidence>
<keyword evidence="3" id="KW-0238">DNA-binding</keyword>
<evidence type="ECO:0000256" key="1">
    <source>
        <dbReference type="ARBA" id="ARBA00022553"/>
    </source>
</evidence>
<keyword evidence="2" id="KW-0805">Transcription regulation</keyword>
<dbReference type="CDD" id="cd17535">
    <property type="entry name" value="REC_NarL-like"/>
    <property type="match status" value="1"/>
</dbReference>
<dbReference type="InterPro" id="IPR051015">
    <property type="entry name" value="EvgA-like"/>
</dbReference>
<evidence type="ECO:0000256" key="2">
    <source>
        <dbReference type="ARBA" id="ARBA00023015"/>
    </source>
</evidence>
<keyword evidence="1 5" id="KW-0597">Phosphoprotein</keyword>
<dbReference type="Pfam" id="PF00072">
    <property type="entry name" value="Response_reg"/>
    <property type="match status" value="1"/>
</dbReference>
<evidence type="ECO:0000256" key="4">
    <source>
        <dbReference type="ARBA" id="ARBA00023163"/>
    </source>
</evidence>
<accession>A0ABZ0L7D5</accession>
<sequence>MRVGIVMSHPLMSKGLAAVLSQQENIEIVGEAEHLEEALSNLVVTEPDVVIIDSQLGLRSCFDSIEEAKFKGLNCKFIVLSSTTTIADFERAKALGVAGYMSKRILPEEIVHALAMIQKGRTYYDTTLLEEMMTPKLHYARPNTVESLTPKETEVLMELGKGLSNREIAKTLFITEYTVKKHVSQVLGKLTLTDRTQAALYANAAGLVKYVVN</sequence>
<dbReference type="InterPro" id="IPR058245">
    <property type="entry name" value="NreC/VraR/RcsB-like_REC"/>
</dbReference>